<name>A0A853I7M2_9GAMM</name>
<evidence type="ECO:0000313" key="3">
    <source>
        <dbReference type="Proteomes" id="UP000569732"/>
    </source>
</evidence>
<dbReference type="RefSeq" id="WP_180571872.1">
    <property type="nucleotide sequence ID" value="NZ_JACCKB010000184.1"/>
</dbReference>
<keyword evidence="3" id="KW-1185">Reference proteome</keyword>
<keyword evidence="1" id="KW-0812">Transmembrane</keyword>
<keyword evidence="1" id="KW-0472">Membrane</keyword>
<dbReference type="EMBL" id="JACCKB010000184">
    <property type="protein sequence ID" value="NYZ69910.1"/>
    <property type="molecule type" value="Genomic_DNA"/>
</dbReference>
<proteinExistence type="predicted"/>
<protein>
    <submittedName>
        <fullName evidence="2">Uncharacterized protein</fullName>
    </submittedName>
</protein>
<reference evidence="2 3" key="1">
    <citation type="submission" date="2020-07" db="EMBL/GenBank/DDBJ databases">
        <title>Endozoicomonas sp. nov., isolated from sediment.</title>
        <authorList>
            <person name="Gu T."/>
        </authorList>
    </citation>
    <scope>NUCLEOTIDE SEQUENCE [LARGE SCALE GENOMIC DNA]</scope>
    <source>
        <strain evidence="2 3">SM1973</strain>
    </source>
</reference>
<evidence type="ECO:0000256" key="1">
    <source>
        <dbReference type="SAM" id="Phobius"/>
    </source>
</evidence>
<comment type="caution">
    <text evidence="2">The sequence shown here is derived from an EMBL/GenBank/DDBJ whole genome shotgun (WGS) entry which is preliminary data.</text>
</comment>
<evidence type="ECO:0000313" key="2">
    <source>
        <dbReference type="EMBL" id="NYZ69910.1"/>
    </source>
</evidence>
<sequence>MPSNQNLEKVQTISSIVQNILIIVSIIAAGIWALIFNLGIMRYDEKTSHELTKLKKGNSHNAALSSSMSLDVIELQDQKYLKAVVTIKNTEHDGVRIFLGDSVLGVAKVDYNNEKLELNKIKRIGYTRLATNLKLTKTVIPYYDIDGTTSINMPFIVKIEEPGIYFVTFSAKQASPEITEHKKKTDTPFFISYEIGIDDYIVVN</sequence>
<feature type="transmembrane region" description="Helical" evidence="1">
    <location>
        <begin position="20"/>
        <end position="40"/>
    </location>
</feature>
<dbReference type="Proteomes" id="UP000569732">
    <property type="component" value="Unassembled WGS sequence"/>
</dbReference>
<dbReference type="AlphaFoldDB" id="A0A853I7M2"/>
<gene>
    <name evidence="2" type="ORF">H0A36_28250</name>
</gene>
<accession>A0A853I7M2</accession>
<organism evidence="2 3">
    <name type="scientific">Spartinivicinus marinus</name>
    <dbReference type="NCBI Taxonomy" id="2994442"/>
    <lineage>
        <taxon>Bacteria</taxon>
        <taxon>Pseudomonadati</taxon>
        <taxon>Pseudomonadota</taxon>
        <taxon>Gammaproteobacteria</taxon>
        <taxon>Oceanospirillales</taxon>
        <taxon>Zooshikellaceae</taxon>
        <taxon>Spartinivicinus</taxon>
    </lineage>
</organism>
<keyword evidence="1" id="KW-1133">Transmembrane helix</keyword>